<protein>
    <submittedName>
        <fullName evidence="1">Uncharacterized protein</fullName>
    </submittedName>
</protein>
<accession>A0ABV0ZI90</accession>
<keyword evidence="2" id="KW-1185">Reference proteome</keyword>
<dbReference type="EMBL" id="JAHRIP010065958">
    <property type="protein sequence ID" value="MEQ2305954.1"/>
    <property type="molecule type" value="Genomic_DNA"/>
</dbReference>
<proteinExistence type="predicted"/>
<evidence type="ECO:0000313" key="2">
    <source>
        <dbReference type="Proteomes" id="UP001469553"/>
    </source>
</evidence>
<organism evidence="1 2">
    <name type="scientific">Ameca splendens</name>
    <dbReference type="NCBI Taxonomy" id="208324"/>
    <lineage>
        <taxon>Eukaryota</taxon>
        <taxon>Metazoa</taxon>
        <taxon>Chordata</taxon>
        <taxon>Craniata</taxon>
        <taxon>Vertebrata</taxon>
        <taxon>Euteleostomi</taxon>
        <taxon>Actinopterygii</taxon>
        <taxon>Neopterygii</taxon>
        <taxon>Teleostei</taxon>
        <taxon>Neoteleostei</taxon>
        <taxon>Acanthomorphata</taxon>
        <taxon>Ovalentaria</taxon>
        <taxon>Atherinomorphae</taxon>
        <taxon>Cyprinodontiformes</taxon>
        <taxon>Goodeidae</taxon>
        <taxon>Ameca</taxon>
    </lineage>
</organism>
<gene>
    <name evidence="1" type="ORF">AMECASPLE_003236</name>
</gene>
<reference evidence="1 2" key="1">
    <citation type="submission" date="2021-06" db="EMBL/GenBank/DDBJ databases">
        <authorList>
            <person name="Palmer J.M."/>
        </authorList>
    </citation>
    <scope>NUCLEOTIDE SEQUENCE [LARGE SCALE GENOMIC DNA]</scope>
    <source>
        <strain evidence="1 2">AS_MEX2019</strain>
        <tissue evidence="1">Muscle</tissue>
    </source>
</reference>
<sequence length="126" mass="13952">MKPVAPGTVNKASMAPVWLHFSKRGADYGRHNIFDAKYKASGGNTSNLWKHLVKHKIFLEAKECTVFVSLRYTATTPAFGTVGMPVSVSNMSSAASNMGEEMLDTTDVLQFKQLDVVLIYSLKFIY</sequence>
<name>A0ABV0ZI90_9TELE</name>
<comment type="caution">
    <text evidence="1">The sequence shown here is derived from an EMBL/GenBank/DDBJ whole genome shotgun (WGS) entry which is preliminary data.</text>
</comment>
<evidence type="ECO:0000313" key="1">
    <source>
        <dbReference type="EMBL" id="MEQ2305954.1"/>
    </source>
</evidence>
<dbReference type="Proteomes" id="UP001469553">
    <property type="component" value="Unassembled WGS sequence"/>
</dbReference>